<dbReference type="GO" id="GO:0003824">
    <property type="term" value="F:catalytic activity"/>
    <property type="evidence" value="ECO:0007669"/>
    <property type="project" value="InterPro"/>
</dbReference>
<evidence type="ECO:0000313" key="2">
    <source>
        <dbReference type="EMBL" id="ALG09513.1"/>
    </source>
</evidence>
<dbReference type="STRING" id="860235.AOZ06_23725"/>
<evidence type="ECO:0000259" key="1">
    <source>
        <dbReference type="Pfam" id="PF03372"/>
    </source>
</evidence>
<organism evidence="2 3">
    <name type="scientific">Kibdelosporangium phytohabitans</name>
    <dbReference type="NCBI Taxonomy" id="860235"/>
    <lineage>
        <taxon>Bacteria</taxon>
        <taxon>Bacillati</taxon>
        <taxon>Actinomycetota</taxon>
        <taxon>Actinomycetes</taxon>
        <taxon>Pseudonocardiales</taxon>
        <taxon>Pseudonocardiaceae</taxon>
        <taxon>Kibdelosporangium</taxon>
    </lineage>
</organism>
<gene>
    <name evidence="2" type="ORF">AOZ06_23725</name>
</gene>
<feature type="domain" description="Endonuclease/exonuclease/phosphatase" evidence="1">
    <location>
        <begin position="132"/>
        <end position="384"/>
    </location>
</feature>
<keyword evidence="3" id="KW-1185">Reference proteome</keyword>
<dbReference type="PANTHER" id="PTHR41349">
    <property type="match status" value="1"/>
</dbReference>
<reference evidence="2 3" key="1">
    <citation type="submission" date="2015-07" db="EMBL/GenBank/DDBJ databases">
        <title>Genome sequencing of Kibdelosporangium phytohabitans.</title>
        <authorList>
            <person name="Qin S."/>
            <person name="Xing K."/>
        </authorList>
    </citation>
    <scope>NUCLEOTIDE SEQUENCE [LARGE SCALE GENOMIC DNA]</scope>
    <source>
        <strain evidence="2 3">KLBMP1111</strain>
    </source>
</reference>
<proteinExistence type="predicted"/>
<dbReference type="InterPro" id="IPR005135">
    <property type="entry name" value="Endo/exonuclease/phosphatase"/>
</dbReference>
<dbReference type="InterPro" id="IPR036691">
    <property type="entry name" value="Endo/exonu/phosph_ase_sf"/>
</dbReference>
<dbReference type="GO" id="GO:0005975">
    <property type="term" value="P:carbohydrate metabolic process"/>
    <property type="evidence" value="ECO:0007669"/>
    <property type="project" value="UniProtKB-ARBA"/>
</dbReference>
<dbReference type="RefSeq" id="WP_054291417.1">
    <property type="nucleotide sequence ID" value="NZ_CP012752.1"/>
</dbReference>
<dbReference type="PANTHER" id="PTHR41349:SF1">
    <property type="entry name" value="PROTEIN CBG08683"/>
    <property type="match status" value="1"/>
</dbReference>
<dbReference type="Gene3D" id="3.60.10.10">
    <property type="entry name" value="Endonuclease/exonuclease/phosphatase"/>
    <property type="match status" value="1"/>
</dbReference>
<evidence type="ECO:0000313" key="3">
    <source>
        <dbReference type="Proteomes" id="UP000063699"/>
    </source>
</evidence>
<dbReference type="Pfam" id="PF03372">
    <property type="entry name" value="Exo_endo_phos"/>
    <property type="match status" value="1"/>
</dbReference>
<sequence>MRWLSPLRIVNAPLHFVTDAFDLRNARAHTPYRATVGGLVRGDTNGLTFRRAGGPAWISVLANGDVTGTPPLSHKGPLRVEARNANGETASATVGVEVRLPGDKLVAELRTASFTLWHSGSQVAGGREKEIRFLLKSAVDVVGPQESSATSTRELAEALGWDHHQAGTDIGVISRYPIVEREPPGSGWLSVATKVRVRLDDLDVVVWNVHLGYNPYGPHDACFGKMTQDQLMANEERSGRTPQIKAILQEMRPDIADASRVRVLLTGDFDAPSHLDWTPGTRRCGHNPVPWPASVLPIQAGLRDSYRVANPDPVATPGTTWSPIYPVFTGGYGYDSHIGEPEPQDRIDFVYFAGPLRVSDSDVVVEGRPAPVPGHGSNAWPSDHAAVVTTFRTP</sequence>
<dbReference type="Gene3D" id="2.60.40.10">
    <property type="entry name" value="Immunoglobulins"/>
    <property type="match status" value="1"/>
</dbReference>
<dbReference type="AlphaFoldDB" id="A0A0N9I4N2"/>
<dbReference type="KEGG" id="kphy:AOZ06_23725"/>
<dbReference type="Proteomes" id="UP000063699">
    <property type="component" value="Chromosome"/>
</dbReference>
<dbReference type="OrthoDB" id="3414047at2"/>
<protein>
    <recommendedName>
        <fullName evidence="1">Endonuclease/exonuclease/phosphatase domain-containing protein</fullName>
    </recommendedName>
</protein>
<dbReference type="InterPro" id="IPR013783">
    <property type="entry name" value="Ig-like_fold"/>
</dbReference>
<dbReference type="SUPFAM" id="SSF56219">
    <property type="entry name" value="DNase I-like"/>
    <property type="match status" value="1"/>
</dbReference>
<dbReference type="EMBL" id="CP012752">
    <property type="protein sequence ID" value="ALG09513.1"/>
    <property type="molecule type" value="Genomic_DNA"/>
</dbReference>
<accession>A0A0N9I4N2</accession>
<name>A0A0N9I4N2_9PSEU</name>